<gene>
    <name evidence="1" type="ORF">BDV39DRAFT_181929</name>
</gene>
<protein>
    <submittedName>
        <fullName evidence="1">Uncharacterized protein</fullName>
    </submittedName>
</protein>
<evidence type="ECO:0000313" key="2">
    <source>
        <dbReference type="Proteomes" id="UP000325945"/>
    </source>
</evidence>
<dbReference type="EMBL" id="ML741828">
    <property type="protein sequence ID" value="KAE8323581.1"/>
    <property type="molecule type" value="Genomic_DNA"/>
</dbReference>
<proteinExistence type="predicted"/>
<sequence length="73" mass="8504">MMKHNLFIFSGTSYFRAGSRNLLNEWNGLLKKLLLLYVLISGLFKQLLTRGCLELFNFGSHWGDVVIRSKRIQ</sequence>
<accession>A0A5N6WRW3</accession>
<evidence type="ECO:0000313" key="1">
    <source>
        <dbReference type="EMBL" id="KAE8323581.1"/>
    </source>
</evidence>
<dbReference type="Proteomes" id="UP000325945">
    <property type="component" value="Unassembled WGS sequence"/>
</dbReference>
<keyword evidence="2" id="KW-1185">Reference proteome</keyword>
<dbReference type="AlphaFoldDB" id="A0A5N6WRW3"/>
<name>A0A5N6WRW3_9EURO</name>
<reference evidence="2" key="1">
    <citation type="submission" date="2019-04" db="EMBL/GenBank/DDBJ databases">
        <title>Friends and foes A comparative genomics studyof 23 Aspergillus species from section Flavi.</title>
        <authorList>
            <consortium name="DOE Joint Genome Institute"/>
            <person name="Kjaerbolling I."/>
            <person name="Vesth T."/>
            <person name="Frisvad J.C."/>
            <person name="Nybo J.L."/>
            <person name="Theobald S."/>
            <person name="Kildgaard S."/>
            <person name="Isbrandt T."/>
            <person name="Kuo A."/>
            <person name="Sato A."/>
            <person name="Lyhne E.K."/>
            <person name="Kogle M.E."/>
            <person name="Wiebenga A."/>
            <person name="Kun R.S."/>
            <person name="Lubbers R.J."/>
            <person name="Makela M.R."/>
            <person name="Barry K."/>
            <person name="Chovatia M."/>
            <person name="Clum A."/>
            <person name="Daum C."/>
            <person name="Haridas S."/>
            <person name="He G."/>
            <person name="LaButti K."/>
            <person name="Lipzen A."/>
            <person name="Mondo S."/>
            <person name="Riley R."/>
            <person name="Salamov A."/>
            <person name="Simmons B.A."/>
            <person name="Magnuson J.K."/>
            <person name="Henrissat B."/>
            <person name="Mortensen U.H."/>
            <person name="Larsen T.O."/>
            <person name="Devries R.P."/>
            <person name="Grigoriev I.V."/>
            <person name="Machida M."/>
            <person name="Baker S.E."/>
            <person name="Andersen M.R."/>
        </authorList>
    </citation>
    <scope>NUCLEOTIDE SEQUENCE [LARGE SCALE GENOMIC DNA]</scope>
    <source>
        <strain evidence="2">CBS 130017</strain>
    </source>
</reference>
<organism evidence="1 2">
    <name type="scientific">Aspergillus sergii</name>
    <dbReference type="NCBI Taxonomy" id="1034303"/>
    <lineage>
        <taxon>Eukaryota</taxon>
        <taxon>Fungi</taxon>
        <taxon>Dikarya</taxon>
        <taxon>Ascomycota</taxon>
        <taxon>Pezizomycotina</taxon>
        <taxon>Eurotiomycetes</taxon>
        <taxon>Eurotiomycetidae</taxon>
        <taxon>Eurotiales</taxon>
        <taxon>Aspergillaceae</taxon>
        <taxon>Aspergillus</taxon>
        <taxon>Aspergillus subgen. Circumdati</taxon>
    </lineage>
</organism>